<organism evidence="2 3">
    <name type="scientific">Flavobacterium sinopsychrotolerans</name>
    <dbReference type="NCBI Taxonomy" id="604089"/>
    <lineage>
        <taxon>Bacteria</taxon>
        <taxon>Pseudomonadati</taxon>
        <taxon>Bacteroidota</taxon>
        <taxon>Flavobacteriia</taxon>
        <taxon>Flavobacteriales</taxon>
        <taxon>Flavobacteriaceae</taxon>
        <taxon>Flavobacterium</taxon>
    </lineage>
</organism>
<evidence type="ECO:0000313" key="3">
    <source>
        <dbReference type="Proteomes" id="UP000198657"/>
    </source>
</evidence>
<dbReference type="Gene3D" id="3.30.1150.10">
    <property type="match status" value="1"/>
</dbReference>
<dbReference type="GO" id="GO:0055085">
    <property type="term" value="P:transmembrane transport"/>
    <property type="evidence" value="ECO:0007669"/>
    <property type="project" value="InterPro"/>
</dbReference>
<evidence type="ECO:0000313" key="2">
    <source>
        <dbReference type="EMBL" id="SEN65646.1"/>
    </source>
</evidence>
<dbReference type="PROSITE" id="PS52015">
    <property type="entry name" value="TONB_CTD"/>
    <property type="match status" value="1"/>
</dbReference>
<keyword evidence="3" id="KW-1185">Reference proteome</keyword>
<dbReference type="EMBL" id="FODN01000001">
    <property type="protein sequence ID" value="SEN65646.1"/>
    <property type="molecule type" value="Genomic_DNA"/>
</dbReference>
<accession>A0A1H8IC21</accession>
<gene>
    <name evidence="2" type="ORF">SAMN04487942_0502</name>
</gene>
<dbReference type="SUPFAM" id="SSF82185">
    <property type="entry name" value="Histone H3 K4-specific methyltransferase SET7/9 N-terminal domain"/>
    <property type="match status" value="1"/>
</dbReference>
<dbReference type="InterPro" id="IPR037682">
    <property type="entry name" value="TonB_C"/>
</dbReference>
<dbReference type="Pfam" id="PF03544">
    <property type="entry name" value="TonB_C"/>
    <property type="match status" value="1"/>
</dbReference>
<dbReference type="RefSeq" id="WP_167543007.1">
    <property type="nucleotide sequence ID" value="NZ_CBCSFM010000001.1"/>
</dbReference>
<name>A0A1H8IC21_9FLAO</name>
<protein>
    <submittedName>
        <fullName evidence="2">TonB protein C-terminal</fullName>
    </submittedName>
</protein>
<dbReference type="AlphaFoldDB" id="A0A1H8IC21"/>
<dbReference type="SUPFAM" id="SSF74653">
    <property type="entry name" value="TolA/TonB C-terminal domain"/>
    <property type="match status" value="1"/>
</dbReference>
<dbReference type="STRING" id="604089.SAMN04487942_0502"/>
<dbReference type="Proteomes" id="UP000198657">
    <property type="component" value="Unassembled WGS sequence"/>
</dbReference>
<proteinExistence type="predicted"/>
<dbReference type="Gene3D" id="3.90.930.1">
    <property type="match status" value="1"/>
</dbReference>
<sequence>MASNLFSAILFMVFSLSFSQTSKDGKIFLDSTWSETTEANHKYYRIIKDYYSDKDSYKIYDYFKSGVLQMVGTSKFKDHIQKEGPFVYYYENGNKESIETYVNGTQTGKQYYWYQNGNKKSEIHYFTDIETKSPTYNIIQYWDINGNQKLVNGNGEYEIESDDLHEIGTLVKSLKHGTWKGKITSAKHSFIEKYEEGNLISGISTDSNGINYSYTSLTTAGGPKKGLKHFYFFISRNFMKPKEAKTNNFIGTVYLTFTIEKEGSASNIEVIRKVGYGIDEEAVRLVKRYKGWTPFKRKGIIEPVLYSLPIKIK</sequence>
<evidence type="ECO:0000259" key="1">
    <source>
        <dbReference type="PROSITE" id="PS52015"/>
    </source>
</evidence>
<reference evidence="3" key="1">
    <citation type="submission" date="2016-10" db="EMBL/GenBank/DDBJ databases">
        <authorList>
            <person name="Varghese N."/>
            <person name="Submissions S."/>
        </authorList>
    </citation>
    <scope>NUCLEOTIDE SEQUENCE [LARGE SCALE GENOMIC DNA]</scope>
    <source>
        <strain evidence="3">CGMCC 1.8704</strain>
    </source>
</reference>
<feature type="domain" description="TonB C-terminal" evidence="1">
    <location>
        <begin position="225"/>
        <end position="313"/>
    </location>
</feature>